<comment type="similarity">
    <text evidence="2">Belongs to the eukaryotic ribosomal protein eS27 family.</text>
</comment>
<evidence type="ECO:0000256" key="4">
    <source>
        <dbReference type="ARBA" id="ARBA00022980"/>
    </source>
</evidence>
<dbReference type="GeneTree" id="ENSGT00940000164336"/>
<evidence type="ECO:0008006" key="8">
    <source>
        <dbReference type="Google" id="ProtNLM"/>
    </source>
</evidence>
<accession>A0A452FNL5</accession>
<dbReference type="AlphaFoldDB" id="A0A452FNL5"/>
<dbReference type="GO" id="GO:0003735">
    <property type="term" value="F:structural constituent of ribosome"/>
    <property type="evidence" value="ECO:0007669"/>
    <property type="project" value="InterPro"/>
</dbReference>
<comment type="cofactor">
    <cofactor evidence="1">
        <name>Zn(2+)</name>
        <dbReference type="ChEBI" id="CHEBI:29105"/>
    </cofactor>
</comment>
<dbReference type="InterPro" id="IPR023407">
    <property type="entry name" value="Ribosomal_eS27_Zn-bd_dom_sf"/>
</dbReference>
<dbReference type="GO" id="GO:1990904">
    <property type="term" value="C:ribonucleoprotein complex"/>
    <property type="evidence" value="ECO:0007669"/>
    <property type="project" value="UniProtKB-KW"/>
</dbReference>
<evidence type="ECO:0000313" key="6">
    <source>
        <dbReference type="Ensembl" id="ENSCHIP00000025864.1"/>
    </source>
</evidence>
<keyword evidence="4" id="KW-0689">Ribosomal protein</keyword>
<keyword evidence="7" id="KW-1185">Reference proteome</keyword>
<keyword evidence="3" id="KW-0862">Zinc</keyword>
<reference evidence="6 7" key="1">
    <citation type="submission" date="2016-04" db="EMBL/GenBank/DDBJ databases">
        <title>Polished mammalian reference genomes with single-molecule sequencing and chromosome conformation capture applied to the Capra hircus genome.</title>
        <authorList>
            <person name="Bickhart D.M."/>
            <person name="Koren S."/>
            <person name="Rosen B."/>
            <person name="Hastie A."/>
            <person name="Liachko I."/>
            <person name="Sullivan S.T."/>
            <person name="Burton J."/>
            <person name="Sayre B.L."/>
            <person name="Huson H.J."/>
            <person name="Lee J."/>
            <person name="Lam E."/>
            <person name="Kelley C.M."/>
            <person name="Hutchison J.L."/>
            <person name="Zhou Y."/>
            <person name="Sun J."/>
            <person name="Crisa A."/>
            <person name="Schwartz J.C."/>
            <person name="Hammond J.A."/>
            <person name="Schroeder S.G."/>
            <person name="Liu G.E."/>
            <person name="Dunham M."/>
            <person name="Shendure J."/>
            <person name="Sonstegard T.S."/>
            <person name="Phillippy A.M."/>
            <person name="Van Tassell C.P."/>
            <person name="Smith T.P."/>
        </authorList>
    </citation>
    <scope>NUCLEOTIDE SEQUENCE [LARGE SCALE GENOMIC DNA]</scope>
</reference>
<dbReference type="InterPro" id="IPR011332">
    <property type="entry name" value="Ribosomal_zn-bd"/>
</dbReference>
<reference evidence="6" key="3">
    <citation type="submission" date="2025-09" db="UniProtKB">
        <authorList>
            <consortium name="Ensembl"/>
        </authorList>
    </citation>
    <scope>IDENTIFICATION</scope>
</reference>
<evidence type="ECO:0000256" key="2">
    <source>
        <dbReference type="ARBA" id="ARBA00010919"/>
    </source>
</evidence>
<dbReference type="STRING" id="9925.ENSCHIP00000025864"/>
<reference evidence="6" key="2">
    <citation type="submission" date="2025-08" db="UniProtKB">
        <authorList>
            <consortium name="Ensembl"/>
        </authorList>
    </citation>
    <scope>IDENTIFICATION</scope>
</reference>
<dbReference type="GO" id="GO:0005840">
    <property type="term" value="C:ribosome"/>
    <property type="evidence" value="ECO:0007669"/>
    <property type="project" value="UniProtKB-KW"/>
</dbReference>
<dbReference type="InterPro" id="IPR000592">
    <property type="entry name" value="Ribosomal_eS27"/>
</dbReference>
<evidence type="ECO:0000256" key="1">
    <source>
        <dbReference type="ARBA" id="ARBA00001947"/>
    </source>
</evidence>
<dbReference type="Ensembl" id="ENSCHIT00000033726.1">
    <property type="protein sequence ID" value="ENSCHIP00000025864.1"/>
    <property type="gene ID" value="ENSCHIG00000022454.1"/>
</dbReference>
<dbReference type="PANTHER" id="PTHR11594">
    <property type="entry name" value="40S RIBOSOMAL PROTEIN S27"/>
    <property type="match status" value="1"/>
</dbReference>
<evidence type="ECO:0000256" key="5">
    <source>
        <dbReference type="ARBA" id="ARBA00023274"/>
    </source>
</evidence>
<sequence length="90" mass="9799">MDLASPEEKSKHRKKQLVRSPSSYFMDVKCPGCFSVTTVFSHAETVVLRVGCCAVLCQATGGRASLQKNVPSDEAALKVPCVKMNRKPSQ</sequence>
<organism evidence="6 7">
    <name type="scientific">Capra hircus</name>
    <name type="common">Goat</name>
    <dbReference type="NCBI Taxonomy" id="9925"/>
    <lineage>
        <taxon>Eukaryota</taxon>
        <taxon>Metazoa</taxon>
        <taxon>Chordata</taxon>
        <taxon>Craniata</taxon>
        <taxon>Vertebrata</taxon>
        <taxon>Euteleostomi</taxon>
        <taxon>Mammalia</taxon>
        <taxon>Eutheria</taxon>
        <taxon>Laurasiatheria</taxon>
        <taxon>Artiodactyla</taxon>
        <taxon>Ruminantia</taxon>
        <taxon>Pecora</taxon>
        <taxon>Bovidae</taxon>
        <taxon>Caprinae</taxon>
        <taxon>Capra</taxon>
    </lineage>
</organism>
<dbReference type="Proteomes" id="UP000291000">
    <property type="component" value="Chromosome 17"/>
</dbReference>
<evidence type="ECO:0000256" key="3">
    <source>
        <dbReference type="ARBA" id="ARBA00022833"/>
    </source>
</evidence>
<proteinExistence type="inferred from homology"/>
<dbReference type="EMBL" id="LWLT01000018">
    <property type="status" value="NOT_ANNOTATED_CDS"/>
    <property type="molecule type" value="Genomic_DNA"/>
</dbReference>
<evidence type="ECO:0000313" key="7">
    <source>
        <dbReference type="Proteomes" id="UP000291000"/>
    </source>
</evidence>
<keyword evidence="5" id="KW-0687">Ribonucleoprotein</keyword>
<dbReference type="SUPFAM" id="SSF57829">
    <property type="entry name" value="Zn-binding ribosomal proteins"/>
    <property type="match status" value="1"/>
</dbReference>
<dbReference type="Pfam" id="PF01667">
    <property type="entry name" value="Ribosomal_S27e"/>
    <property type="match status" value="1"/>
</dbReference>
<name>A0A452FNL5_CAPHI</name>
<dbReference type="Gene3D" id="2.20.25.100">
    <property type="entry name" value="Zn-binding ribosomal proteins"/>
    <property type="match status" value="1"/>
</dbReference>
<dbReference type="Bgee" id="ENSCHIG00000022454">
    <property type="expression patterns" value="Expressed in prefrontal cortex"/>
</dbReference>
<dbReference type="FunFam" id="2.20.25.100:FF:000001">
    <property type="entry name" value="40S ribosomal protein S27"/>
    <property type="match status" value="1"/>
</dbReference>
<dbReference type="GO" id="GO:0006412">
    <property type="term" value="P:translation"/>
    <property type="evidence" value="ECO:0007669"/>
    <property type="project" value="InterPro"/>
</dbReference>
<protein>
    <recommendedName>
        <fullName evidence="8">40S ribosomal protein S27</fullName>
    </recommendedName>
</protein>